<accession>A0A875RXG7</accession>
<evidence type="ECO:0000256" key="5">
    <source>
        <dbReference type="SAM" id="MobiDB-lite"/>
    </source>
</evidence>
<evidence type="ECO:0000256" key="1">
    <source>
        <dbReference type="ARBA" id="ARBA00010547"/>
    </source>
</evidence>
<reference evidence="7" key="1">
    <citation type="submission" date="2020-10" db="EMBL/GenBank/DDBJ databases">
        <authorList>
            <person name="Roach M.J.R."/>
        </authorList>
    </citation>
    <scope>NUCLEOTIDE SEQUENCE</scope>
    <source>
        <strain evidence="7">CBS 1945</strain>
    </source>
</reference>
<gene>
    <name evidence="7" type="ORF">FOA43_000638</name>
</gene>
<keyword evidence="8" id="KW-1185">Reference proteome</keyword>
<dbReference type="RefSeq" id="XP_038776893.1">
    <property type="nucleotide sequence ID" value="XM_038920965.1"/>
</dbReference>
<keyword evidence="3" id="KW-0498">Mitosis</keyword>
<dbReference type="GO" id="GO:0031145">
    <property type="term" value="P:anaphase-promoting complex-dependent catabolic process"/>
    <property type="evidence" value="ECO:0007669"/>
    <property type="project" value="TreeGrafter"/>
</dbReference>
<comment type="similarity">
    <text evidence="1">Belongs to the APC1 family.</text>
</comment>
<dbReference type="GO" id="GO:0051301">
    <property type="term" value="P:cell division"/>
    <property type="evidence" value="ECO:0007669"/>
    <property type="project" value="UniProtKB-KW"/>
</dbReference>
<dbReference type="Proteomes" id="UP000662931">
    <property type="component" value="Chromosome 1"/>
</dbReference>
<dbReference type="PANTHER" id="PTHR12827:SF3">
    <property type="entry name" value="ANAPHASE-PROMOTING COMPLEX SUBUNIT 1"/>
    <property type="match status" value="1"/>
</dbReference>
<protein>
    <recommendedName>
        <fullName evidence="6">Anaphase-promoting complex subunit 1 N-terminal domain-containing protein</fullName>
    </recommendedName>
</protein>
<keyword evidence="4" id="KW-0131">Cell cycle</keyword>
<feature type="domain" description="Anaphase-promoting complex subunit 1 N-terminal" evidence="6">
    <location>
        <begin position="42"/>
        <end position="145"/>
    </location>
</feature>
<evidence type="ECO:0000313" key="8">
    <source>
        <dbReference type="Proteomes" id="UP000662931"/>
    </source>
</evidence>
<dbReference type="GO" id="GO:0070979">
    <property type="term" value="P:protein K11-linked ubiquitination"/>
    <property type="evidence" value="ECO:0007669"/>
    <property type="project" value="TreeGrafter"/>
</dbReference>
<dbReference type="GO" id="GO:0007091">
    <property type="term" value="P:metaphase/anaphase transition of mitotic cell cycle"/>
    <property type="evidence" value="ECO:0007669"/>
    <property type="project" value="TreeGrafter"/>
</dbReference>
<dbReference type="InterPro" id="IPR024990">
    <property type="entry name" value="Apc1"/>
</dbReference>
<dbReference type="OrthoDB" id="26401at2759"/>
<dbReference type="GO" id="GO:0005680">
    <property type="term" value="C:anaphase-promoting complex"/>
    <property type="evidence" value="ECO:0007669"/>
    <property type="project" value="InterPro"/>
</dbReference>
<dbReference type="GO" id="GO:0060090">
    <property type="term" value="F:molecular adaptor activity"/>
    <property type="evidence" value="ECO:0007669"/>
    <property type="project" value="TreeGrafter"/>
</dbReference>
<dbReference type="Pfam" id="PF12859">
    <property type="entry name" value="ANAPC1"/>
    <property type="match status" value="1"/>
</dbReference>
<evidence type="ECO:0000256" key="2">
    <source>
        <dbReference type="ARBA" id="ARBA00022618"/>
    </source>
</evidence>
<dbReference type="Gene3D" id="1.25.10.10">
    <property type="entry name" value="Leucine-rich Repeat Variant"/>
    <property type="match status" value="1"/>
</dbReference>
<sequence>MSARVVCYDMHLDLGSISSRVIDEMFLGRNYKVIVTGPNELLLVQGPCVICTHGTIITRRLNFETDVVDCFYTTFNSVQKGNMMQSKTADFNEHLEKALVVVFKDQIRVYSKKGSSKVVSLPFHIKRAFAYQNGIVINKVPEPAGTAQLSTPTSSSTFFSPEINFLTMLDPLDDPGMIASSSITSFSSKEELISFPAKSSYCLATLFNSLEHTVNVYHVRYLSTSRGSRKKPASYPGIRKSSTRTISSASVGGGNAGKALTPSTNRTADDESKQFRSASTMSYDRMASGSEFVFDANTSQHGVSPLDIQRLHKDIIFTRLNAFSFKADKFHLKIFNVSYQNEEILVVCNTVAKSVEFLTYSNPGNVVSLPTYKSTYSMDGWDAVLFGETSGHAGYVVLLRNPSEIVLFNPFMKSMSPTINLSSRFPPICSLDGCYDSTILIYCEDGKHYKVDLNVKPLHKLVCTLLEAIKYIANSSIYESFWLQWCGNKFLDIPCSDDWKVFVVTLLSSTSLPEMIEKSDSTINRNEITKLLPYSLIARTGNSITAFDSLKGMPGNYLLDSLLPVIVLSIHLIREDLRLNTLTVDSNSKLAVFLAQLASWMGWSEKWCRNYMVDPRFIDRQTRIQMAQPIAVPPNLFQSLSSLFTSTIVPYVTFSQLVEEDESIDELIIPRTFYILRLFEVLISPQFRTEDLIRMMTDYDITRMTLETYPAGIYAILKNKIAVYQKGIKYQWNLDSDELRLIDRKDLFQFEDPDFSKNLLSAQISARNSKNSGAKEMPQILKYVNDNEVLSAWDGQAEADKFHVTRLIFSEDRRFYEVTRLLQTSRVQTAVLKFASSVAENDRLTKQRALGAKIALRTLSMPIGRGAVFFSSRKPLMTEKFPIPKMNFNALILPDMISVSLEKDSVDSYLYDWGYFHNGVSAGLMCSRDFKDISGSWIVFNRPQTLNAQHAGFLLGLGLNGHLKKLEEWHIYNYLGPKHSYTSIGLLLGMAASLRGTMDIKMTKVLSVHVVALLPPGSTDLNVQLPVQTAGIIGIGLLYLGSQHRRMTEMLLSQISSVLNITDKKRVNEGYRLASGVSLGYINLGAGEYLKDNTDTHVIDQLFSLATLIRDIETVEELDKSCGGAIMALMFMFLRTNNLEAAEKLRIPSTRQLLDYVRPDFLMLRCLAYNMIMWDLVDVTPSWVERQIPFCVGDSYSLQTISQLDSDFLPYLNILGGLLLSISVRFASSGNLIAKDTLLRYFDQLMVICSKDPSNYDERNALVGARNIRDVIILGLSIIMSGTGDLEIMRRLRYMQGITDRYTNYGNYMAVNTALGFLFLGGGQHAFKTDDNFSIAALCTSIYPVYATNNYECMSECDEVLLQALRHFWALAVENRCLVVRDIADKQPIKVDVEVERNDTSKLYLDSPCLLPELSSIHKITACNAVGDGINNSGMYEHKKFFTAQFDFQKADKKQCENFLKDLTLFAYERPQYQNLRLDFDSMITLEESKETDMEKQETPASAESLDCFKTLSIFHGLNDYEKNLYFQNIEDEKTLTESSVIDLKLEVEKMLDSDSVDKFWNLKLLFNYVDVVPSKGRKERIQARSRRLSSAKLAEKRFVQTVNNKRKTILDVNMDDDVEHGSDEVDDADEELGYDDTFEGHIYSKRTLHAARNNKGQDSSLNDDMSYLNVKFIERLRNELFRKIKMGEY</sequence>
<dbReference type="FunFam" id="1.25.10.10:FF:000435">
    <property type="entry name" value="Ubiquitin ligase subunit"/>
    <property type="match status" value="1"/>
</dbReference>
<dbReference type="KEGG" id="bnn:FOA43_000638"/>
<organism evidence="7 8">
    <name type="scientific">Eeniella nana</name>
    <name type="common">Yeast</name>
    <name type="synonym">Brettanomyces nanus</name>
    <dbReference type="NCBI Taxonomy" id="13502"/>
    <lineage>
        <taxon>Eukaryota</taxon>
        <taxon>Fungi</taxon>
        <taxon>Dikarya</taxon>
        <taxon>Ascomycota</taxon>
        <taxon>Saccharomycotina</taxon>
        <taxon>Pichiomycetes</taxon>
        <taxon>Pichiales</taxon>
        <taxon>Pichiaceae</taxon>
        <taxon>Brettanomyces</taxon>
    </lineage>
</organism>
<evidence type="ECO:0000256" key="4">
    <source>
        <dbReference type="ARBA" id="ARBA00023306"/>
    </source>
</evidence>
<name>A0A875RXG7_EENNA</name>
<dbReference type="InterPro" id="IPR049255">
    <property type="entry name" value="Apc1_N"/>
</dbReference>
<feature type="region of interest" description="Disordered" evidence="5">
    <location>
        <begin position="227"/>
        <end position="275"/>
    </location>
</feature>
<evidence type="ECO:0000313" key="7">
    <source>
        <dbReference type="EMBL" id="QPG73328.1"/>
    </source>
</evidence>
<keyword evidence="2" id="KW-0132">Cell division</keyword>
<proteinExistence type="inferred from homology"/>
<dbReference type="PANTHER" id="PTHR12827">
    <property type="entry name" value="MEIOTIC CHECKPOINT REGULATOR TSG24 FAMILY MEMBER"/>
    <property type="match status" value="1"/>
</dbReference>
<dbReference type="EMBL" id="CP064812">
    <property type="protein sequence ID" value="QPG73328.1"/>
    <property type="molecule type" value="Genomic_DNA"/>
</dbReference>
<dbReference type="InterPro" id="IPR011989">
    <property type="entry name" value="ARM-like"/>
</dbReference>
<dbReference type="GeneID" id="62194039"/>
<evidence type="ECO:0000259" key="6">
    <source>
        <dbReference type="Pfam" id="PF12859"/>
    </source>
</evidence>
<evidence type="ECO:0000256" key="3">
    <source>
        <dbReference type="ARBA" id="ARBA00022776"/>
    </source>
</evidence>